<dbReference type="EMBL" id="SACS01000012">
    <property type="protein sequence ID" value="RVU37071.1"/>
    <property type="molecule type" value="Genomic_DNA"/>
</dbReference>
<dbReference type="Gene3D" id="3.30.70.1290">
    <property type="entry name" value="Transposase IS200-like"/>
    <property type="match status" value="1"/>
</dbReference>
<dbReference type="PANTHER" id="PTHR34322:SF2">
    <property type="entry name" value="TRANSPOSASE IS200-LIKE DOMAIN-CONTAINING PROTEIN"/>
    <property type="match status" value="1"/>
</dbReference>
<dbReference type="Proteomes" id="UP000283077">
    <property type="component" value="Unassembled WGS sequence"/>
</dbReference>
<dbReference type="PANTHER" id="PTHR34322">
    <property type="entry name" value="TRANSPOSASE, Y1_TNP DOMAIN-CONTAINING"/>
    <property type="match status" value="1"/>
</dbReference>
<evidence type="ECO:0000313" key="1">
    <source>
        <dbReference type="EMBL" id="RVU37071.1"/>
    </source>
</evidence>
<name>A0A437QRD3_9GAMM</name>
<proteinExistence type="predicted"/>
<reference evidence="1 2" key="1">
    <citation type="submission" date="2019-01" db="EMBL/GenBank/DDBJ databases">
        <authorList>
            <person name="Chen W.-M."/>
        </authorList>
    </citation>
    <scope>NUCLEOTIDE SEQUENCE [LARGE SCALE GENOMIC DNA]</scope>
    <source>
        <strain evidence="1 2">KYPC3</strain>
    </source>
</reference>
<dbReference type="OrthoDB" id="9814067at2"/>
<dbReference type="GO" id="GO:0004803">
    <property type="term" value="F:transposase activity"/>
    <property type="evidence" value="ECO:0007669"/>
    <property type="project" value="InterPro"/>
</dbReference>
<dbReference type="InterPro" id="IPR036515">
    <property type="entry name" value="Transposase_17_sf"/>
</dbReference>
<organism evidence="1 2">
    <name type="scientific">Rheinheimera riviphila</name>
    <dbReference type="NCBI Taxonomy" id="1834037"/>
    <lineage>
        <taxon>Bacteria</taxon>
        <taxon>Pseudomonadati</taxon>
        <taxon>Pseudomonadota</taxon>
        <taxon>Gammaproteobacteria</taxon>
        <taxon>Chromatiales</taxon>
        <taxon>Chromatiaceae</taxon>
        <taxon>Rheinheimera</taxon>
    </lineage>
</organism>
<comment type="caution">
    <text evidence="1">The sequence shown here is derived from an EMBL/GenBank/DDBJ whole genome shotgun (WGS) entry which is preliminary data.</text>
</comment>
<accession>A0A437QRD3</accession>
<dbReference type="GO" id="GO:0003677">
    <property type="term" value="F:DNA binding"/>
    <property type="evidence" value="ECO:0007669"/>
    <property type="project" value="InterPro"/>
</dbReference>
<evidence type="ECO:0008006" key="3">
    <source>
        <dbReference type="Google" id="ProtNLM"/>
    </source>
</evidence>
<dbReference type="SUPFAM" id="SSF143422">
    <property type="entry name" value="Transposase IS200-like"/>
    <property type="match status" value="1"/>
</dbReference>
<gene>
    <name evidence="1" type="ORF">EOE67_12230</name>
</gene>
<sequence>MPKPRYTQIALSETPLYHLAYRCLRRSFLCNGIDGFNFRHRREWIAERFRLLTTMFAIDVASYAVMMNHYHVLVRVHVEKAAMWSADEIFGHWSILFQVPDLKKPFLADHLIELEDIQAAEKMIEIYPERLTSTPWFMRCLNEHIARLANFEDI</sequence>
<keyword evidence="2" id="KW-1185">Reference proteome</keyword>
<protein>
    <recommendedName>
        <fullName evidence="3">Transposase</fullName>
    </recommendedName>
</protein>
<dbReference type="GO" id="GO:0006313">
    <property type="term" value="P:DNA transposition"/>
    <property type="evidence" value="ECO:0007669"/>
    <property type="project" value="InterPro"/>
</dbReference>
<dbReference type="RefSeq" id="WP_127699367.1">
    <property type="nucleotide sequence ID" value="NZ_SACS01000012.1"/>
</dbReference>
<evidence type="ECO:0000313" key="2">
    <source>
        <dbReference type="Proteomes" id="UP000283077"/>
    </source>
</evidence>
<dbReference type="AlphaFoldDB" id="A0A437QRD3"/>